<comment type="caution">
    <text evidence="2">The sequence shown here is derived from an EMBL/GenBank/DDBJ whole genome shotgun (WGS) entry which is preliminary data.</text>
</comment>
<name>A0AAU9U0K7_EUPED</name>
<evidence type="ECO:0000313" key="2">
    <source>
        <dbReference type="EMBL" id="CAH2091314.1"/>
    </source>
</evidence>
<dbReference type="AlphaFoldDB" id="A0AAU9U0K7"/>
<evidence type="ECO:0000256" key="1">
    <source>
        <dbReference type="SAM" id="MobiDB-lite"/>
    </source>
</evidence>
<accession>A0AAU9U0K7</accession>
<dbReference type="Proteomes" id="UP001153954">
    <property type="component" value="Unassembled WGS sequence"/>
</dbReference>
<sequence length="78" mass="8858">MHLWTVGCKLSQGVGKSGRRLTYVWRSRAPRVQCNIEEVKVFESLRELRVDPDLDAPAPPPPPRRRSNPSDVVLRAIP</sequence>
<reference evidence="2" key="1">
    <citation type="submission" date="2022-03" db="EMBL/GenBank/DDBJ databases">
        <authorList>
            <person name="Tunstrom K."/>
        </authorList>
    </citation>
    <scope>NUCLEOTIDE SEQUENCE</scope>
</reference>
<gene>
    <name evidence="2" type="ORF">EEDITHA_LOCUS7190</name>
</gene>
<proteinExistence type="predicted"/>
<keyword evidence="3" id="KW-1185">Reference proteome</keyword>
<feature type="region of interest" description="Disordered" evidence="1">
    <location>
        <begin position="51"/>
        <end position="78"/>
    </location>
</feature>
<evidence type="ECO:0000313" key="3">
    <source>
        <dbReference type="Proteomes" id="UP001153954"/>
    </source>
</evidence>
<dbReference type="EMBL" id="CAKOGL010000010">
    <property type="protein sequence ID" value="CAH2091314.1"/>
    <property type="molecule type" value="Genomic_DNA"/>
</dbReference>
<organism evidence="2 3">
    <name type="scientific">Euphydryas editha</name>
    <name type="common">Edith's checkerspot</name>
    <dbReference type="NCBI Taxonomy" id="104508"/>
    <lineage>
        <taxon>Eukaryota</taxon>
        <taxon>Metazoa</taxon>
        <taxon>Ecdysozoa</taxon>
        <taxon>Arthropoda</taxon>
        <taxon>Hexapoda</taxon>
        <taxon>Insecta</taxon>
        <taxon>Pterygota</taxon>
        <taxon>Neoptera</taxon>
        <taxon>Endopterygota</taxon>
        <taxon>Lepidoptera</taxon>
        <taxon>Glossata</taxon>
        <taxon>Ditrysia</taxon>
        <taxon>Papilionoidea</taxon>
        <taxon>Nymphalidae</taxon>
        <taxon>Nymphalinae</taxon>
        <taxon>Euphydryas</taxon>
    </lineage>
</organism>
<protein>
    <submittedName>
        <fullName evidence="2">Uncharacterized protein</fullName>
    </submittedName>
</protein>